<evidence type="ECO:0000256" key="1">
    <source>
        <dbReference type="ARBA" id="ARBA00022801"/>
    </source>
</evidence>
<dbReference type="PANTHER" id="PTHR45648">
    <property type="entry name" value="GDSL LIPASE/ACYLHYDROLASE FAMILY PROTEIN (AFU_ORTHOLOGUE AFUA_4G14700)"/>
    <property type="match status" value="1"/>
</dbReference>
<accession>A0A8J5LLM3</accession>
<evidence type="ECO:0000313" key="5">
    <source>
        <dbReference type="Proteomes" id="UP000734854"/>
    </source>
</evidence>
<proteinExistence type="predicted"/>
<dbReference type="OrthoDB" id="1600564at2759"/>
<keyword evidence="2" id="KW-0442">Lipid degradation</keyword>
<feature type="signal peptide" evidence="3">
    <location>
        <begin position="1"/>
        <end position="27"/>
    </location>
</feature>
<dbReference type="InterPro" id="IPR001087">
    <property type="entry name" value="GDSL"/>
</dbReference>
<organism evidence="4 5">
    <name type="scientific">Zingiber officinale</name>
    <name type="common">Ginger</name>
    <name type="synonym">Amomum zingiber</name>
    <dbReference type="NCBI Taxonomy" id="94328"/>
    <lineage>
        <taxon>Eukaryota</taxon>
        <taxon>Viridiplantae</taxon>
        <taxon>Streptophyta</taxon>
        <taxon>Embryophyta</taxon>
        <taxon>Tracheophyta</taxon>
        <taxon>Spermatophyta</taxon>
        <taxon>Magnoliopsida</taxon>
        <taxon>Liliopsida</taxon>
        <taxon>Zingiberales</taxon>
        <taxon>Zingiberaceae</taxon>
        <taxon>Zingiber</taxon>
    </lineage>
</organism>
<dbReference type="GO" id="GO:0016788">
    <property type="term" value="F:hydrolase activity, acting on ester bonds"/>
    <property type="evidence" value="ECO:0007669"/>
    <property type="project" value="InterPro"/>
</dbReference>
<keyword evidence="2" id="KW-0443">Lipid metabolism</keyword>
<protein>
    <recommendedName>
        <fullName evidence="6">GDSL esterase/lipase</fullName>
    </recommendedName>
</protein>
<comment type="caution">
    <text evidence="4">The sequence shown here is derived from an EMBL/GenBank/DDBJ whole genome shotgun (WGS) entry which is preliminary data.</text>
</comment>
<dbReference type="InterPro" id="IPR051058">
    <property type="entry name" value="GDSL_Est/Lipase"/>
</dbReference>
<dbReference type="PANTHER" id="PTHR45648:SF106">
    <property type="entry name" value="ANTHER-SPECIFIC PROLINE-RICH PROTEIN APG"/>
    <property type="match status" value="1"/>
</dbReference>
<dbReference type="InterPro" id="IPR035669">
    <property type="entry name" value="SGNH_plant_lipase-like"/>
</dbReference>
<dbReference type="Pfam" id="PF00657">
    <property type="entry name" value="Lipase_GDSL"/>
    <property type="match status" value="1"/>
</dbReference>
<evidence type="ECO:0000256" key="2">
    <source>
        <dbReference type="ARBA" id="ARBA00022963"/>
    </source>
</evidence>
<dbReference type="CDD" id="cd01837">
    <property type="entry name" value="SGNH_plant_lipase_like"/>
    <property type="match status" value="1"/>
</dbReference>
<feature type="chain" id="PRO_5035164047" description="GDSL esterase/lipase" evidence="3">
    <location>
        <begin position="28"/>
        <end position="363"/>
    </location>
</feature>
<keyword evidence="3" id="KW-0732">Signal</keyword>
<dbReference type="GO" id="GO:0016042">
    <property type="term" value="P:lipid catabolic process"/>
    <property type="evidence" value="ECO:0007669"/>
    <property type="project" value="UniProtKB-KW"/>
</dbReference>
<sequence length="363" mass="38221">MAYLSPAAAAGFAALLVLCWCGIGCRAAPPPAIYVFGDSLVDVGNNNYLSFSLLKADFPHNGIDYPGHKATGRFCNGKNSADSLAEKLGLASPPAYLSLPSKSNNTDAFLGGLNFASGGAGTLDSTNRGKCLTMNKQIDYYTTVYGALAKQLGTSAAQTHLSDSIFVVVIGSNDILNYVGSDSANKLKTPGQQLVDSMVASLQGQLKTIYNLGARKLAVIGTGAIGCSPAQRHQNKTGDCRVEANFLASQFNKGVSSMLEQLEAELTGLSYSFFDTYAALTDIINDPSSYGFVEIKAACCGLGNLNANFACTPISTYCSNRRDHVFWDFYHPTEAAAGTLTSAAFDGSEGYAHPISIKQLAAL</sequence>
<dbReference type="AlphaFoldDB" id="A0A8J5LLM3"/>
<dbReference type="Proteomes" id="UP000734854">
    <property type="component" value="Unassembled WGS sequence"/>
</dbReference>
<reference evidence="4 5" key="1">
    <citation type="submission" date="2020-08" db="EMBL/GenBank/DDBJ databases">
        <title>Plant Genome Project.</title>
        <authorList>
            <person name="Zhang R.-G."/>
        </authorList>
    </citation>
    <scope>NUCLEOTIDE SEQUENCE [LARGE SCALE GENOMIC DNA]</scope>
    <source>
        <tissue evidence="4">Rhizome</tissue>
    </source>
</reference>
<name>A0A8J5LLM3_ZINOF</name>
<evidence type="ECO:0008006" key="6">
    <source>
        <dbReference type="Google" id="ProtNLM"/>
    </source>
</evidence>
<keyword evidence="5" id="KW-1185">Reference proteome</keyword>
<keyword evidence="1" id="KW-0378">Hydrolase</keyword>
<gene>
    <name evidence="4" type="ORF">ZIOFF_017814</name>
</gene>
<dbReference type="EMBL" id="JACMSC010000005">
    <property type="protein sequence ID" value="KAG6520754.1"/>
    <property type="molecule type" value="Genomic_DNA"/>
</dbReference>
<evidence type="ECO:0000313" key="4">
    <source>
        <dbReference type="EMBL" id="KAG6520754.1"/>
    </source>
</evidence>
<evidence type="ECO:0000256" key="3">
    <source>
        <dbReference type="SAM" id="SignalP"/>
    </source>
</evidence>